<reference evidence="6" key="1">
    <citation type="submission" date="2021-01" db="EMBL/GenBank/DDBJ databases">
        <authorList>
            <person name="Corre E."/>
            <person name="Pelletier E."/>
            <person name="Niang G."/>
            <person name="Scheremetjew M."/>
            <person name="Finn R."/>
            <person name="Kale V."/>
            <person name="Holt S."/>
            <person name="Cochrane G."/>
            <person name="Meng A."/>
            <person name="Brown T."/>
            <person name="Cohen L."/>
        </authorList>
    </citation>
    <scope>NUCLEOTIDE SEQUENCE</scope>
    <source>
        <strain evidence="6">OF101</strain>
    </source>
</reference>
<keyword evidence="2 4" id="KW-0547">Nucleotide-binding</keyword>
<proteinExistence type="predicted"/>
<dbReference type="Pfam" id="PF13535">
    <property type="entry name" value="ATP-grasp_4"/>
    <property type="match status" value="1"/>
</dbReference>
<dbReference type="GO" id="GO:0046872">
    <property type="term" value="F:metal ion binding"/>
    <property type="evidence" value="ECO:0007669"/>
    <property type="project" value="InterPro"/>
</dbReference>
<evidence type="ECO:0000259" key="5">
    <source>
        <dbReference type="PROSITE" id="PS50975"/>
    </source>
</evidence>
<evidence type="ECO:0000313" key="6">
    <source>
        <dbReference type="EMBL" id="CAD9101171.1"/>
    </source>
</evidence>
<keyword evidence="1" id="KW-0436">Ligase</keyword>
<dbReference type="AlphaFoldDB" id="A0A7S1LDA9"/>
<dbReference type="EMBL" id="HBGE01012583">
    <property type="protein sequence ID" value="CAD9101171.1"/>
    <property type="molecule type" value="Transcribed_RNA"/>
</dbReference>
<dbReference type="GO" id="GO:0005524">
    <property type="term" value="F:ATP binding"/>
    <property type="evidence" value="ECO:0007669"/>
    <property type="project" value="UniProtKB-UniRule"/>
</dbReference>
<dbReference type="InterPro" id="IPR052032">
    <property type="entry name" value="ATP-dep_AA_Ligase"/>
</dbReference>
<evidence type="ECO:0000256" key="2">
    <source>
        <dbReference type="ARBA" id="ARBA00022741"/>
    </source>
</evidence>
<dbReference type="PANTHER" id="PTHR43585:SF2">
    <property type="entry name" value="ATP-GRASP ENZYME FSQD"/>
    <property type="match status" value="1"/>
</dbReference>
<feature type="domain" description="ATP-grasp" evidence="5">
    <location>
        <begin position="69"/>
        <end position="286"/>
    </location>
</feature>
<protein>
    <recommendedName>
        <fullName evidence="5">ATP-grasp domain-containing protein</fullName>
    </recommendedName>
</protein>
<dbReference type="GO" id="GO:0016874">
    <property type="term" value="F:ligase activity"/>
    <property type="evidence" value="ECO:0007669"/>
    <property type="project" value="UniProtKB-KW"/>
</dbReference>
<evidence type="ECO:0000256" key="3">
    <source>
        <dbReference type="ARBA" id="ARBA00022840"/>
    </source>
</evidence>
<keyword evidence="3 4" id="KW-0067">ATP-binding</keyword>
<name>A0A7S1LDA9_ALECA</name>
<dbReference type="PANTHER" id="PTHR43585">
    <property type="entry name" value="FUMIPYRROLE BIOSYNTHESIS PROTEIN C"/>
    <property type="match status" value="1"/>
</dbReference>
<accession>A0A7S1LDA9</accession>
<dbReference type="Gene3D" id="3.30.470.20">
    <property type="entry name" value="ATP-grasp fold, B domain"/>
    <property type="match status" value="1"/>
</dbReference>
<organism evidence="6">
    <name type="scientific">Alexandrium catenella</name>
    <name type="common">Red tide dinoflagellate</name>
    <name type="synonym">Gonyaulax catenella</name>
    <dbReference type="NCBI Taxonomy" id="2925"/>
    <lineage>
        <taxon>Eukaryota</taxon>
        <taxon>Sar</taxon>
        <taxon>Alveolata</taxon>
        <taxon>Dinophyceae</taxon>
        <taxon>Gonyaulacales</taxon>
        <taxon>Pyrocystaceae</taxon>
        <taxon>Alexandrium</taxon>
    </lineage>
</organism>
<evidence type="ECO:0000256" key="4">
    <source>
        <dbReference type="PROSITE-ProRule" id="PRU00409"/>
    </source>
</evidence>
<dbReference type="PROSITE" id="PS50975">
    <property type="entry name" value="ATP_GRASP"/>
    <property type="match status" value="1"/>
</dbReference>
<gene>
    <name evidence="6" type="ORF">ACAT0790_LOCUS7454</name>
</gene>
<dbReference type="InterPro" id="IPR011761">
    <property type="entry name" value="ATP-grasp"/>
</dbReference>
<dbReference type="SUPFAM" id="SSF56059">
    <property type="entry name" value="Glutathione synthetase ATP-binding domain-like"/>
    <property type="match status" value="1"/>
</dbReference>
<evidence type="ECO:0000256" key="1">
    <source>
        <dbReference type="ARBA" id="ARBA00022598"/>
    </source>
</evidence>
<sequence length="384" mass="41206">MSQSSEAVYKAAEALIGDLGRDGLTGPVDAITTFVELSVPLTARLCEAFGVPGFRPESVDAARDKHKTRAALKAAGLPTPRNGLIRCEDELDAVGSEVGFPSVLKPVSGAASLGVKKVTCMSELRDCYREVVAELSSLVVSSGALVKADPSGVGVEAAKVVDLTVLLEQYLDGCEVDVDIVMSEGKWRYAAVSDNGPTLEPYFNETWGVCPSLLALHKQRELKDFAIRCLVALGFETGVFHVECRYTSTGPQLIEVNARMGGGPVHEHNLRTWGVDLVEETLFLALGIPARPPVPPAPYEAIAYYLVPAKSSGTLEKLPDLEGLRRAPGVIWARPLAKVGDHIVGPADGLPTWVVDVFVSRATAKEALDFVLKWEAENPPRIRP</sequence>